<keyword evidence="5" id="KW-0234">DNA repair</keyword>
<dbReference type="InterPro" id="IPR012340">
    <property type="entry name" value="NA-bd_OB-fold"/>
</dbReference>
<feature type="domain" description="ATP-dependent DNA ligase family profile" evidence="8">
    <location>
        <begin position="289"/>
        <end position="364"/>
    </location>
</feature>
<evidence type="ECO:0000256" key="4">
    <source>
        <dbReference type="ARBA" id="ARBA00022763"/>
    </source>
</evidence>
<dbReference type="InterPro" id="IPR012310">
    <property type="entry name" value="DNA_ligase_ATP-dep_cent"/>
</dbReference>
<dbReference type="AlphaFoldDB" id="A0A166BR90"/>
<dbReference type="STRING" id="1314781.A0A166BR90"/>
<gene>
    <name evidence="10" type="ORF">EXIGLDRAFT_636577</name>
</gene>
<evidence type="ECO:0000256" key="2">
    <source>
        <dbReference type="ARBA" id="ARBA00022598"/>
    </source>
</evidence>
<feature type="compositionally biased region" description="Basic residues" evidence="7">
    <location>
        <begin position="92"/>
        <end position="114"/>
    </location>
</feature>
<dbReference type="Gene3D" id="3.30.470.30">
    <property type="entry name" value="DNA ligase/mRNA capping enzyme"/>
    <property type="match status" value="1"/>
</dbReference>
<evidence type="ECO:0000256" key="6">
    <source>
        <dbReference type="PROSITE-ProRule" id="PRU00325"/>
    </source>
</evidence>
<dbReference type="CDD" id="cd08041">
    <property type="entry name" value="OBF_kDNA_ligase_like"/>
    <property type="match status" value="1"/>
</dbReference>
<evidence type="ECO:0000313" key="10">
    <source>
        <dbReference type="EMBL" id="KZW03370.1"/>
    </source>
</evidence>
<evidence type="ECO:0000256" key="1">
    <source>
        <dbReference type="ARBA" id="ARBA00001968"/>
    </source>
</evidence>
<proteinExistence type="predicted"/>
<dbReference type="PANTHER" id="PTHR47810">
    <property type="entry name" value="DNA LIGASE"/>
    <property type="match status" value="1"/>
</dbReference>
<dbReference type="EMBL" id="KV425884">
    <property type="protein sequence ID" value="KZW03370.1"/>
    <property type="molecule type" value="Genomic_DNA"/>
</dbReference>
<organism evidence="10 11">
    <name type="scientific">Exidia glandulosa HHB12029</name>
    <dbReference type="NCBI Taxonomy" id="1314781"/>
    <lineage>
        <taxon>Eukaryota</taxon>
        <taxon>Fungi</taxon>
        <taxon>Dikarya</taxon>
        <taxon>Basidiomycota</taxon>
        <taxon>Agaricomycotina</taxon>
        <taxon>Agaricomycetes</taxon>
        <taxon>Auriculariales</taxon>
        <taxon>Exidiaceae</taxon>
        <taxon>Exidia</taxon>
    </lineage>
</organism>
<evidence type="ECO:0000259" key="8">
    <source>
        <dbReference type="PROSITE" id="PS50160"/>
    </source>
</evidence>
<dbReference type="CDD" id="cd07896">
    <property type="entry name" value="Adenylation_kDNA_ligase_like"/>
    <property type="match status" value="1"/>
</dbReference>
<dbReference type="Gene3D" id="3.30.1490.70">
    <property type="match status" value="1"/>
</dbReference>
<sequence length="466" mass="51516">MADELAEINGVKPKVLMEDGEQRTVSSMSSDSTYKVKRTADHYYCDCMAWRNAGGPTNARSCKHLKELLGDAYEDARCEWKDPEGFAERQAKKAGKGKGKGKAAAKKPAPKKKKAAADDEDDEDDAPKSKAKPASKKRKAAADDDDEDEDEEPKSKKAKPTKKAVYDDDEDEDDEPVKPTSKAKVKAPALLLANKWDLEKGPDPTGWWCSEKLDGVRAFYDKTFFSRLGNAFFAPDWFLEKLPKDVQLDGELFAGRSKFNDTVSVVKTKNSPHWKTIKFHIFDIPSHGDKPFEERLKLLEKLFGEGGSHACDHVVIVEQTAVKDRDHIFKMLKAVEAQGGEGLMLRKPKSTYVGSRSSTLLKIKTFHDAEARVTGHTKGRGKHVGVCGALICEMQSGKTFQCGSGLTDKQRKNPPAVGSIIVYRFQELTRDGVPRFPTFVGESADKTEPKDAELTKAAVDDAEDAA</sequence>
<dbReference type="InterPro" id="IPR029319">
    <property type="entry name" value="DNA_ligase_OB"/>
</dbReference>
<dbReference type="SUPFAM" id="SSF50249">
    <property type="entry name" value="Nucleic acid-binding proteins"/>
    <property type="match status" value="1"/>
</dbReference>
<evidence type="ECO:0000256" key="7">
    <source>
        <dbReference type="SAM" id="MobiDB-lite"/>
    </source>
</evidence>
<dbReference type="InterPro" id="IPR050326">
    <property type="entry name" value="NAD_dep_DNA_ligaseB"/>
</dbReference>
<evidence type="ECO:0000256" key="5">
    <source>
        <dbReference type="ARBA" id="ARBA00023204"/>
    </source>
</evidence>
<keyword evidence="6" id="KW-0863">Zinc-finger</keyword>
<dbReference type="OrthoDB" id="411785at2759"/>
<feature type="region of interest" description="Disordered" evidence="7">
    <location>
        <begin position="440"/>
        <end position="466"/>
    </location>
</feature>
<evidence type="ECO:0000256" key="3">
    <source>
        <dbReference type="ARBA" id="ARBA00022705"/>
    </source>
</evidence>
<dbReference type="GO" id="GO:0005524">
    <property type="term" value="F:ATP binding"/>
    <property type="evidence" value="ECO:0007669"/>
    <property type="project" value="InterPro"/>
</dbReference>
<dbReference type="PANTHER" id="PTHR47810:SF1">
    <property type="entry name" value="DNA LIGASE B"/>
    <property type="match status" value="1"/>
</dbReference>
<evidence type="ECO:0000259" key="9">
    <source>
        <dbReference type="PROSITE" id="PS50966"/>
    </source>
</evidence>
<feature type="compositionally biased region" description="Basic residues" evidence="7">
    <location>
        <begin position="129"/>
        <end position="139"/>
    </location>
</feature>
<dbReference type="InterPro" id="IPR007527">
    <property type="entry name" value="Znf_SWIM"/>
</dbReference>
<dbReference type="InParanoid" id="A0A166BR90"/>
<feature type="region of interest" description="Disordered" evidence="7">
    <location>
        <begin position="87"/>
        <end position="184"/>
    </location>
</feature>
<dbReference type="GO" id="GO:0003910">
    <property type="term" value="F:DNA ligase (ATP) activity"/>
    <property type="evidence" value="ECO:0007669"/>
    <property type="project" value="InterPro"/>
</dbReference>
<dbReference type="PROSITE" id="PS50160">
    <property type="entry name" value="DNA_LIGASE_A3"/>
    <property type="match status" value="1"/>
</dbReference>
<dbReference type="GO" id="GO:0006260">
    <property type="term" value="P:DNA replication"/>
    <property type="evidence" value="ECO:0007669"/>
    <property type="project" value="UniProtKB-KW"/>
</dbReference>
<keyword evidence="2 10" id="KW-0436">Ligase</keyword>
<dbReference type="Pfam" id="PF01068">
    <property type="entry name" value="DNA_ligase_A_M"/>
    <property type="match status" value="1"/>
</dbReference>
<feature type="domain" description="SWIM-type" evidence="9">
    <location>
        <begin position="34"/>
        <end position="73"/>
    </location>
</feature>
<keyword evidence="3" id="KW-0235">DNA replication</keyword>
<dbReference type="GO" id="GO:0006310">
    <property type="term" value="P:DNA recombination"/>
    <property type="evidence" value="ECO:0007669"/>
    <property type="project" value="InterPro"/>
</dbReference>
<dbReference type="Pfam" id="PF14743">
    <property type="entry name" value="DNA_ligase_OB_2"/>
    <property type="match status" value="1"/>
</dbReference>
<reference evidence="10 11" key="1">
    <citation type="journal article" date="2016" name="Mol. Biol. Evol.">
        <title>Comparative Genomics of Early-Diverging Mushroom-Forming Fungi Provides Insights into the Origins of Lignocellulose Decay Capabilities.</title>
        <authorList>
            <person name="Nagy L.G."/>
            <person name="Riley R."/>
            <person name="Tritt A."/>
            <person name="Adam C."/>
            <person name="Daum C."/>
            <person name="Floudas D."/>
            <person name="Sun H."/>
            <person name="Yadav J.S."/>
            <person name="Pangilinan J."/>
            <person name="Larsson K.H."/>
            <person name="Matsuura K."/>
            <person name="Barry K."/>
            <person name="Labutti K."/>
            <person name="Kuo R."/>
            <person name="Ohm R.A."/>
            <person name="Bhattacharya S.S."/>
            <person name="Shirouzu T."/>
            <person name="Yoshinaga Y."/>
            <person name="Martin F.M."/>
            <person name="Grigoriev I.V."/>
            <person name="Hibbett D.S."/>
        </authorList>
    </citation>
    <scope>NUCLEOTIDE SEQUENCE [LARGE SCALE GENOMIC DNA]</scope>
    <source>
        <strain evidence="10 11">HHB12029</strain>
    </source>
</reference>
<feature type="compositionally biased region" description="Acidic residues" evidence="7">
    <location>
        <begin position="143"/>
        <end position="152"/>
    </location>
</feature>
<comment type="cofactor">
    <cofactor evidence="1">
        <name>a divalent metal cation</name>
        <dbReference type="ChEBI" id="CHEBI:60240"/>
    </cofactor>
</comment>
<dbReference type="Proteomes" id="UP000077266">
    <property type="component" value="Unassembled WGS sequence"/>
</dbReference>
<protein>
    <submittedName>
        <fullName evidence="10">DNA ligase/mRNA capping enzyme</fullName>
    </submittedName>
</protein>
<evidence type="ECO:0000313" key="11">
    <source>
        <dbReference type="Proteomes" id="UP000077266"/>
    </source>
</evidence>
<feature type="compositionally biased region" description="Basic and acidic residues" evidence="7">
    <location>
        <begin position="443"/>
        <end position="454"/>
    </location>
</feature>
<keyword evidence="11" id="KW-1185">Reference proteome</keyword>
<dbReference type="SUPFAM" id="SSF56091">
    <property type="entry name" value="DNA ligase/mRNA capping enzyme, catalytic domain"/>
    <property type="match status" value="1"/>
</dbReference>
<dbReference type="GO" id="GO:0008270">
    <property type="term" value="F:zinc ion binding"/>
    <property type="evidence" value="ECO:0007669"/>
    <property type="project" value="UniProtKB-KW"/>
</dbReference>
<dbReference type="GO" id="GO:0006281">
    <property type="term" value="P:DNA repair"/>
    <property type="evidence" value="ECO:0007669"/>
    <property type="project" value="UniProtKB-KW"/>
</dbReference>
<keyword evidence="6" id="KW-0862">Zinc</keyword>
<keyword evidence="6" id="KW-0479">Metal-binding</keyword>
<dbReference type="NCBIfam" id="NF006592">
    <property type="entry name" value="PRK09125.1"/>
    <property type="match status" value="1"/>
</dbReference>
<accession>A0A166BR90</accession>
<dbReference type="Gene3D" id="2.40.50.140">
    <property type="entry name" value="Nucleic acid-binding proteins"/>
    <property type="match status" value="1"/>
</dbReference>
<keyword evidence="4" id="KW-0227">DNA damage</keyword>
<dbReference type="PROSITE" id="PS50966">
    <property type="entry name" value="ZF_SWIM"/>
    <property type="match status" value="1"/>
</dbReference>
<name>A0A166BR90_EXIGL</name>